<organism evidence="3 4">
    <name type="scientific">Hohenbuehelia grisea</name>
    <dbReference type="NCBI Taxonomy" id="104357"/>
    <lineage>
        <taxon>Eukaryota</taxon>
        <taxon>Fungi</taxon>
        <taxon>Dikarya</taxon>
        <taxon>Basidiomycota</taxon>
        <taxon>Agaricomycotina</taxon>
        <taxon>Agaricomycetes</taxon>
        <taxon>Agaricomycetidae</taxon>
        <taxon>Agaricales</taxon>
        <taxon>Pleurotineae</taxon>
        <taxon>Pleurotaceae</taxon>
        <taxon>Hohenbuehelia</taxon>
    </lineage>
</organism>
<feature type="domain" description="Fungal-type protein kinase" evidence="2">
    <location>
        <begin position="174"/>
        <end position="518"/>
    </location>
</feature>
<evidence type="ECO:0000256" key="1">
    <source>
        <dbReference type="SAM" id="MobiDB-lite"/>
    </source>
</evidence>
<gene>
    <name evidence="3" type="ORF">HGRIS_005103</name>
</gene>
<comment type="caution">
    <text evidence="3">The sequence shown here is derived from an EMBL/GenBank/DDBJ whole genome shotgun (WGS) entry which is preliminary data.</text>
</comment>
<dbReference type="SUPFAM" id="SSF56112">
    <property type="entry name" value="Protein kinase-like (PK-like)"/>
    <property type="match status" value="1"/>
</dbReference>
<proteinExistence type="predicted"/>
<dbReference type="InterPro" id="IPR040976">
    <property type="entry name" value="Pkinase_fungal"/>
</dbReference>
<keyword evidence="4" id="KW-1185">Reference proteome</keyword>
<evidence type="ECO:0000313" key="3">
    <source>
        <dbReference type="EMBL" id="KAL0953940.1"/>
    </source>
</evidence>
<protein>
    <recommendedName>
        <fullName evidence="2">Fungal-type protein kinase domain-containing protein</fullName>
    </recommendedName>
</protein>
<name>A0ABR3JEP1_9AGAR</name>
<evidence type="ECO:0000313" key="4">
    <source>
        <dbReference type="Proteomes" id="UP001556367"/>
    </source>
</evidence>
<sequence length="773" mass="86907">MADDMRGRFIGPMPIELFFEQFMSVPELPQPKALDRAWKRIPKRLKVENQLYDLLGSLINKDNDICPEFKFVNTSAHSDPNMADTQNNIRPDFMIYPRTVDTSKHPTQFDFAELFGEIKKQRSFDAFAPSIIAKAPSAGPGFTSTPPLLVQTPQESMNSSILQTPLEPMTLDRRKTRGQASSYAAEFMDRQHRTHLFSVLLAHPWARFMRWDRSGAIATEEFNYLEDPQRFVEFFCRFSRMDNSQRGWDPTVESVSPTESELARQLLKPWAPKVERPIVKFGVPAQESTTRWFIGWGSVCSAHSPTGRATRGYPVFECGTTTVMFLKDAWRPANLNLIAEPLALALLNKAGCRRVPTLICGGDLVNQQTQNDKYADSPWNRNQVVTQTYVRAFIHHRFIIKEVGHPLFNFNSPREMLQVLDDAMEGHQDAYEKCKLLHRDVSASNIIILDPSNTGGERRGLLIDWDLAKSVEELDKPPRLPERTGTWHFISSFLLQYPGKKHELHDDLESFLWVGLYVAMRYIPHNLQQTLRVNMGLIFESNTGVDLEGYSKGGSHKTLTVISKTLIQGLEFNGVAALTEWLNPAIGLFRGWILKLLTASTNLPLNPKRAELFAELNAADYGLHSHAGFREVNRLALERLDWPATGASIDALRSLHNDPYPSAVLTLATTPGVAALSPQSLKRQYENDDGNQDGQAPAFFLPPGVVPAGSSQLGSRVTDDTTTAMGPPSRKKAKTNHLRPDRDTTPIAGPGPSTLAIRRSKRLQDSEVRKRSP</sequence>
<feature type="compositionally biased region" description="Basic and acidic residues" evidence="1">
    <location>
        <begin position="762"/>
        <end position="773"/>
    </location>
</feature>
<dbReference type="Pfam" id="PF17667">
    <property type="entry name" value="Pkinase_fungal"/>
    <property type="match status" value="1"/>
</dbReference>
<feature type="compositionally biased region" description="Polar residues" evidence="1">
    <location>
        <begin position="709"/>
        <end position="724"/>
    </location>
</feature>
<dbReference type="PROSITE" id="PS00109">
    <property type="entry name" value="PROTEIN_KINASE_TYR"/>
    <property type="match status" value="1"/>
</dbReference>
<dbReference type="PANTHER" id="PTHR38248:SF2">
    <property type="entry name" value="FUNK1 11"/>
    <property type="match status" value="1"/>
</dbReference>
<accession>A0ABR3JEP1</accession>
<reference evidence="4" key="1">
    <citation type="submission" date="2024-06" db="EMBL/GenBank/DDBJ databases">
        <title>Multi-omics analyses provide insights into the biosynthesis of the anticancer antibiotic pleurotin in Hohenbuehelia grisea.</title>
        <authorList>
            <person name="Weaver J.A."/>
            <person name="Alberti F."/>
        </authorList>
    </citation>
    <scope>NUCLEOTIDE SEQUENCE [LARGE SCALE GENOMIC DNA]</scope>
    <source>
        <strain evidence="4">T-177</strain>
    </source>
</reference>
<dbReference type="EMBL" id="JASNQZ010000008">
    <property type="protein sequence ID" value="KAL0953940.1"/>
    <property type="molecule type" value="Genomic_DNA"/>
</dbReference>
<dbReference type="InterPro" id="IPR011009">
    <property type="entry name" value="Kinase-like_dom_sf"/>
</dbReference>
<dbReference type="PANTHER" id="PTHR38248">
    <property type="entry name" value="FUNK1 6"/>
    <property type="match status" value="1"/>
</dbReference>
<dbReference type="InterPro" id="IPR008266">
    <property type="entry name" value="Tyr_kinase_AS"/>
</dbReference>
<feature type="region of interest" description="Disordered" evidence="1">
    <location>
        <begin position="684"/>
        <end position="773"/>
    </location>
</feature>
<evidence type="ECO:0000259" key="2">
    <source>
        <dbReference type="Pfam" id="PF17667"/>
    </source>
</evidence>
<dbReference type="Gene3D" id="1.10.510.10">
    <property type="entry name" value="Transferase(Phosphotransferase) domain 1"/>
    <property type="match status" value="1"/>
</dbReference>
<dbReference type="Proteomes" id="UP001556367">
    <property type="component" value="Unassembled WGS sequence"/>
</dbReference>